<name>A0A2V2BKD6_9EURY</name>
<dbReference type="InterPro" id="IPR012332">
    <property type="entry name" value="Autotransporter_pectin_lyase_C"/>
</dbReference>
<protein>
    <submittedName>
        <fullName evidence="1">Uncharacterized protein</fullName>
    </submittedName>
</protein>
<dbReference type="InterPro" id="IPR011050">
    <property type="entry name" value="Pectin_lyase_fold/virulence"/>
</dbReference>
<dbReference type="PANTHER" id="PTHR11319:SF35">
    <property type="entry name" value="OUTER MEMBRANE PROTEIN PMPC-RELATED"/>
    <property type="match status" value="1"/>
</dbReference>
<dbReference type="Proteomes" id="UP000246004">
    <property type="component" value="Unassembled WGS sequence"/>
</dbReference>
<dbReference type="AlphaFoldDB" id="A0A2V2BKD6"/>
<gene>
    <name evidence="1" type="ORF">MSCUN_08910</name>
</gene>
<accession>A0A2V2BKD6</accession>
<evidence type="ECO:0000313" key="1">
    <source>
        <dbReference type="EMBL" id="PWL08216.1"/>
    </source>
</evidence>
<reference evidence="1 2" key="1">
    <citation type="submission" date="2016-04" db="EMBL/GenBank/DDBJ databases">
        <title>Genome sequence of Methanosphaera cuniculi DSM 4103.</title>
        <authorList>
            <person name="Poehlein A."/>
            <person name="Seedorf H."/>
            <person name="Daniel R."/>
        </authorList>
    </citation>
    <scope>NUCLEOTIDE SEQUENCE [LARGE SCALE GENOMIC DNA]</scope>
    <source>
        <strain evidence="1 2">DSM 4103</strain>
    </source>
</reference>
<evidence type="ECO:0000313" key="2">
    <source>
        <dbReference type="Proteomes" id="UP000246004"/>
    </source>
</evidence>
<sequence>MSFTNSNFNQNYGNIIFNDGNLSFTNLDFIETQGKVISYNNGNITLTNSDIIGSNATYGGIISNSGNITFTNSDIIENNASSGGIIDNSGNITFTNSNIIGNNASSGEIISNSGNITFTNLNITRNNADYGIIYTSYGNINFINSNITENFANDDLITNSYGNFSILNSTLTNNNAENWLIYNYKTGILNIIDSNLTQNNATYGGVIHNEADGNVNITNSNFIQNNATYGGVIDNEFDGYVNITNSNFIQNNATYGGVIYNNETGDINITNSNFTQNNATTGGAIYNKGNLIMDHLILTDNFDSNNIVIYSITNFTLSNSIIINNMGKINTKVNNTFISPIINENLDSNENINFNIENKTYTTTKDTENHVKTIQSVDNPGKLPVTIEYPSYAENNTIKLIYNVMMSIQNITLPTQTIPSFTNTTIETTLKDIDGNLLEGEIPATIRINNKTYTTTIKDGILNTTIPTETLEPGEYTTIIEIPETEKYVNGTITQNIIITKRSIQQTTIPENTIPVFTDTEIDTTLTDTNNTQLKGEINATITVNGEEKPITITNGVIKTTLTTNTLNAGEYTITINIPESTNYNSATITQKITITKQNIQQTTIPENTIPVFTDTEIDTTLTDTNNTQLKGEINATITVNGEEKTVTIVNGVIKTTLTTSTLNAGKYTITINIPESTNYNAKTITQNLTILKRDIQQTTLSNSSITTYNNKTINIVVNDTLYDTLKGEILSTIKLNDKNITTTIIKDGIVNVVIPTDSLSAGEYIITIEIPETQNYNNGIITQKLTINKRDIQNITLPDSTILTLTNGTIFLIIKDTQGDTVKENMRFTVKINGATQLHSRTNKEILNVTLPTDKFRNPTYQMTIIIGNNNFYNQGIITQTINMQKRNVNISMQTNTPQTFKNIELNITVTENNIPLNDGFLIFKINETMKNSNGEQIRENVINGKAQLKYTLPSTIGAGKYNISVYYINPYYNKQMCIENLTIIQSNIENKTLDNIQVIKGTNTTITIIVNDTDGNQIQGKTSICIKFNKKTLIHTNITNGIINVTLPTDNFRNPTYQITIVLGKNSLYNRSEFNGTIIVQPQEDIRTKNGINMTITP</sequence>
<dbReference type="SUPFAM" id="SSF51126">
    <property type="entry name" value="Pectin lyase-like"/>
    <property type="match status" value="1"/>
</dbReference>
<dbReference type="RefSeq" id="WP_146192109.1">
    <property type="nucleotide sequence ID" value="NZ_LWMS01000023.1"/>
</dbReference>
<proteinExistence type="predicted"/>
<organism evidence="1 2">
    <name type="scientific">Methanosphaera cuniculi</name>
    <dbReference type="NCBI Taxonomy" id="1077256"/>
    <lineage>
        <taxon>Archaea</taxon>
        <taxon>Methanobacteriati</taxon>
        <taxon>Methanobacteriota</taxon>
        <taxon>Methanomada group</taxon>
        <taxon>Methanobacteria</taxon>
        <taxon>Methanobacteriales</taxon>
        <taxon>Methanobacteriaceae</taxon>
        <taxon>Methanosphaera</taxon>
    </lineage>
</organism>
<dbReference type="PANTHER" id="PTHR11319">
    <property type="entry name" value="G PROTEIN-COUPLED RECEPTOR-RELATED"/>
    <property type="match status" value="1"/>
</dbReference>
<dbReference type="Gene3D" id="2.160.20.20">
    <property type="match status" value="1"/>
</dbReference>
<comment type="caution">
    <text evidence="1">The sequence shown here is derived from an EMBL/GenBank/DDBJ whole genome shotgun (WGS) entry which is preliminary data.</text>
</comment>
<dbReference type="EMBL" id="LWMS01000023">
    <property type="protein sequence ID" value="PWL08216.1"/>
    <property type="molecule type" value="Genomic_DNA"/>
</dbReference>